<dbReference type="OrthoDB" id="5575062at2759"/>
<keyword evidence="8" id="KW-0226">DNA condensation</keyword>
<evidence type="ECO:0000256" key="8">
    <source>
        <dbReference type="ARBA" id="ARBA00023067"/>
    </source>
</evidence>
<reference evidence="15" key="1">
    <citation type="submission" date="2021-02" db="EMBL/GenBank/DDBJ databases">
        <title>First Annotated Genome of the Yellow-green Alga Tribonema minus.</title>
        <authorList>
            <person name="Mahan K.M."/>
        </authorList>
    </citation>
    <scope>NUCLEOTIDE SEQUENCE</scope>
    <source>
        <strain evidence="15">UTEX B ZZ1240</strain>
    </source>
</reference>
<protein>
    <recommendedName>
        <fullName evidence="11">Structural maintenance of chromosomes protein</fullName>
    </recommendedName>
</protein>
<dbReference type="FunFam" id="3.40.50.300:FF:000481">
    <property type="entry name" value="Structural maintenance of chromosomes 4"/>
    <property type="match status" value="1"/>
</dbReference>
<evidence type="ECO:0000256" key="3">
    <source>
        <dbReference type="ARBA" id="ARBA00022618"/>
    </source>
</evidence>
<evidence type="ECO:0000256" key="6">
    <source>
        <dbReference type="ARBA" id="ARBA00022840"/>
    </source>
</evidence>
<dbReference type="Gene3D" id="3.40.50.300">
    <property type="entry name" value="P-loop containing nucleotide triphosphate hydrolases"/>
    <property type="match status" value="2"/>
</dbReference>
<dbReference type="Gene3D" id="3.30.70.1620">
    <property type="match status" value="1"/>
</dbReference>
<dbReference type="GO" id="GO:0007076">
    <property type="term" value="P:mitotic chromosome condensation"/>
    <property type="evidence" value="ECO:0007669"/>
    <property type="project" value="TreeGrafter"/>
</dbReference>
<dbReference type="SUPFAM" id="SSF75553">
    <property type="entry name" value="Smc hinge domain"/>
    <property type="match status" value="1"/>
</dbReference>
<dbReference type="SMART" id="SM00968">
    <property type="entry name" value="SMC_hinge"/>
    <property type="match status" value="1"/>
</dbReference>
<proteinExistence type="inferred from homology"/>
<evidence type="ECO:0000256" key="7">
    <source>
        <dbReference type="ARBA" id="ARBA00023054"/>
    </source>
</evidence>
<dbReference type="Pfam" id="PF02463">
    <property type="entry name" value="SMC_N"/>
    <property type="match status" value="1"/>
</dbReference>
<evidence type="ECO:0000256" key="4">
    <source>
        <dbReference type="ARBA" id="ARBA00022741"/>
    </source>
</evidence>
<keyword evidence="4" id="KW-0547">Nucleotide-binding</keyword>
<keyword evidence="16" id="KW-1185">Reference proteome</keyword>
<comment type="subcellular location">
    <subcellularLocation>
        <location evidence="1 11">Nucleus</location>
    </subcellularLocation>
</comment>
<keyword evidence="9 11" id="KW-0539">Nucleus</keyword>
<dbReference type="Gene3D" id="1.20.1060.20">
    <property type="match status" value="1"/>
</dbReference>
<dbReference type="GO" id="GO:0051301">
    <property type="term" value="P:cell division"/>
    <property type="evidence" value="ECO:0007669"/>
    <property type="project" value="UniProtKB-KW"/>
</dbReference>
<feature type="coiled-coil region" evidence="12">
    <location>
        <begin position="337"/>
        <end position="364"/>
    </location>
</feature>
<feature type="domain" description="SMC hinge" evidence="14">
    <location>
        <begin position="577"/>
        <end position="693"/>
    </location>
</feature>
<keyword evidence="10" id="KW-0131">Cell cycle</keyword>
<dbReference type="EMBL" id="JAFCMP010000517">
    <property type="protein sequence ID" value="KAG5178142.1"/>
    <property type="molecule type" value="Genomic_DNA"/>
</dbReference>
<feature type="compositionally biased region" description="Low complexity" evidence="13">
    <location>
        <begin position="444"/>
        <end position="455"/>
    </location>
</feature>
<feature type="compositionally biased region" description="Basic and acidic residues" evidence="13">
    <location>
        <begin position="429"/>
        <end position="443"/>
    </location>
</feature>
<sequence>MDMDDDEAHSSMLEEEEQECDEPTPMDSTAPEGHQQPKSRLLITKLVMENFKSYGGVREIGPFHKCFSSIVGPNGSGKSNVIDAMLFVFGKRAKKLRLNKVSELIHRSETYPNLDAAKVSVHFVDIIDDQSSEDDYAEVPGTELVVTRTAYRNNTSKYQVDGKTATFTEVGALLRRRGIDLDNNRFLILQGEVEQIAMMKPKAEGPHDEGLLEYLEDIIGSNRHVEATEAAAKEVEERSEARAERLNRLKAAEKEKEALEGAKSEAEAFLQKERDLRKLRNVLYQICIAEAEGNAAEVAARREELARLQGVERARLAETEASLAEIEGTYEGMMAAYNAITAELARTKEEFAEYERKDIKYQEDLKYLRAQIKKLEAAAKRDAKAAAEAVARAEASEAALPDLEAARTRAEKRVAQADAALEAATAAARDETEELRSELEAKQAEAAPAAEAHAALQRQRETTACEAALVEDSVADARARLAATEAALRKLTDGDAAARAEIEEARSELEAGAARAAALAAEAAAHEAAEAAAAAAMARAVAAAEEARAAHEASAGVGGALKALLAAAAPGGPLAAAGIRGRLGALGAIDAEHDVAVSTACALLDHVVVDTSAGGAACVEYLRAHGAGRASFVILEQLGHLEAAMAADVAPPPRCRRLFDLVRPAHARYRAAFYLGLQDTLVAPDLDVATAVAYRGGRCVARVVTAAGQLIDRSGAMSGGGGAVRRGGMGSAAASEAAAAGAAVSAAEVERLAAAAAMAQAEVARVRTARGAARDEGRALAKRRAALEARLPRLALQTAATEDGAAQYRAQAAALREQCELAPEAAARLAALRAAIAKDDAALAKSAKALGKAEAAVAALQRAILEAGGEELKAATAEAERAAAALDAATTAIGAANVDAAAARRKGDKSAKDGAKKEAELEGVRERLKGVAAEFAALEEAAFAVMTAYETTREAADARKAELEKATAKYEECRARVAKIRGVEVDIAHQLEEYATTLSDNETKAKHWRAELAKLRRLHAAEHAEWGGGETDETDETDETETGTADQADDGGDGGAEESKGGDDAMDVDGCAAAGGDGGGVRRGGKGGGAGGVLEDLSAEALARRSKADVQFDIGALEAERDALRANVNMSALLEYRRKEGDYLARVRDLEAATDARNAARRRHEELRRRRLEEFMAGFGTITLKLKEMYQMITLGGDAELELVDSLDPFSEGIVFSVRPPKKSWKHIANLSGGEKTLSSLALVFALHHYRPTPLYVMDEIDAALDFKNVSIVANYIKERTKDAQFVIISLRNNMFELADRLVGIYKTNNITKSVTINPKQYAAMGAGAAAAAPRGAPLADRTNDSVPCN</sequence>
<dbReference type="InterPro" id="IPR036277">
    <property type="entry name" value="SMC_hinge_sf"/>
</dbReference>
<evidence type="ECO:0000313" key="15">
    <source>
        <dbReference type="EMBL" id="KAG5178142.1"/>
    </source>
</evidence>
<dbReference type="InterPro" id="IPR003395">
    <property type="entry name" value="RecF/RecN/SMC_N"/>
</dbReference>
<keyword evidence="3" id="KW-0132">Cell division</keyword>
<dbReference type="GO" id="GO:0005634">
    <property type="term" value="C:nucleus"/>
    <property type="evidence" value="ECO:0007669"/>
    <property type="project" value="UniProtKB-SubCell"/>
</dbReference>
<comment type="similarity">
    <text evidence="2">Belongs to the SMC family. SMC4 subfamily.</text>
</comment>
<dbReference type="Proteomes" id="UP000664859">
    <property type="component" value="Unassembled WGS sequence"/>
</dbReference>
<dbReference type="PANTHER" id="PTHR18937">
    <property type="entry name" value="STRUCTURAL MAINTENANCE OF CHROMOSOMES SMC FAMILY MEMBER"/>
    <property type="match status" value="1"/>
</dbReference>
<comment type="caution">
    <text evidence="15">The sequence shown here is derived from an EMBL/GenBank/DDBJ whole genome shotgun (WGS) entry which is preliminary data.</text>
</comment>
<evidence type="ECO:0000256" key="9">
    <source>
        <dbReference type="ARBA" id="ARBA00023242"/>
    </source>
</evidence>
<feature type="region of interest" description="Disordered" evidence="13">
    <location>
        <begin position="1"/>
        <end position="39"/>
    </location>
</feature>
<dbReference type="InterPro" id="IPR024704">
    <property type="entry name" value="SMC"/>
</dbReference>
<evidence type="ECO:0000256" key="11">
    <source>
        <dbReference type="PIRNR" id="PIRNR005719"/>
    </source>
</evidence>
<dbReference type="GO" id="GO:0005524">
    <property type="term" value="F:ATP binding"/>
    <property type="evidence" value="ECO:0007669"/>
    <property type="project" value="UniProtKB-KW"/>
</dbReference>
<feature type="region of interest" description="Disordered" evidence="13">
    <location>
        <begin position="429"/>
        <end position="458"/>
    </location>
</feature>
<dbReference type="PANTHER" id="PTHR18937:SF172">
    <property type="entry name" value="STRUCTURAL MAINTENANCE OF CHROMOSOMES PROTEIN"/>
    <property type="match status" value="1"/>
</dbReference>
<dbReference type="GO" id="GO:0000796">
    <property type="term" value="C:condensin complex"/>
    <property type="evidence" value="ECO:0007669"/>
    <property type="project" value="TreeGrafter"/>
</dbReference>
<accession>A0A835YML7</accession>
<gene>
    <name evidence="15" type="ORF">JKP88DRAFT_330386</name>
</gene>
<dbReference type="GO" id="GO:0016887">
    <property type="term" value="F:ATP hydrolysis activity"/>
    <property type="evidence" value="ECO:0007669"/>
    <property type="project" value="InterPro"/>
</dbReference>
<dbReference type="SUPFAM" id="SSF52540">
    <property type="entry name" value="P-loop containing nucleoside triphosphate hydrolases"/>
    <property type="match status" value="1"/>
</dbReference>
<evidence type="ECO:0000256" key="13">
    <source>
        <dbReference type="SAM" id="MobiDB-lite"/>
    </source>
</evidence>
<evidence type="ECO:0000256" key="1">
    <source>
        <dbReference type="ARBA" id="ARBA00004123"/>
    </source>
</evidence>
<organism evidence="15 16">
    <name type="scientific">Tribonema minus</name>
    <dbReference type="NCBI Taxonomy" id="303371"/>
    <lineage>
        <taxon>Eukaryota</taxon>
        <taxon>Sar</taxon>
        <taxon>Stramenopiles</taxon>
        <taxon>Ochrophyta</taxon>
        <taxon>PX clade</taxon>
        <taxon>Xanthophyceae</taxon>
        <taxon>Tribonematales</taxon>
        <taxon>Tribonemataceae</taxon>
        <taxon>Tribonema</taxon>
    </lineage>
</organism>
<evidence type="ECO:0000256" key="2">
    <source>
        <dbReference type="ARBA" id="ARBA00006005"/>
    </source>
</evidence>
<dbReference type="InterPro" id="IPR010935">
    <property type="entry name" value="SMC_hinge"/>
</dbReference>
<dbReference type="Pfam" id="PF06470">
    <property type="entry name" value="SMC_hinge"/>
    <property type="match status" value="1"/>
</dbReference>
<evidence type="ECO:0000313" key="16">
    <source>
        <dbReference type="Proteomes" id="UP000664859"/>
    </source>
</evidence>
<keyword evidence="5" id="KW-0498">Mitosis</keyword>
<keyword evidence="7 12" id="KW-0175">Coiled coil</keyword>
<keyword evidence="6" id="KW-0067">ATP-binding</keyword>
<name>A0A835YML7_9STRA</name>
<feature type="region of interest" description="Disordered" evidence="13">
    <location>
        <begin position="1021"/>
        <end position="1087"/>
    </location>
</feature>
<feature type="compositionally biased region" description="Gly residues" evidence="13">
    <location>
        <begin position="1073"/>
        <end position="1087"/>
    </location>
</feature>
<evidence type="ECO:0000256" key="12">
    <source>
        <dbReference type="SAM" id="Coils"/>
    </source>
</evidence>
<feature type="coiled-coil region" evidence="12">
    <location>
        <begin position="921"/>
        <end position="976"/>
    </location>
</feature>
<dbReference type="FunFam" id="3.40.50.300:FF:000585">
    <property type="entry name" value="Structural maintenance of chromosomes 4"/>
    <property type="match status" value="1"/>
</dbReference>
<evidence type="ECO:0000256" key="10">
    <source>
        <dbReference type="ARBA" id="ARBA00023306"/>
    </source>
</evidence>
<feature type="coiled-coil region" evidence="12">
    <location>
        <begin position="232"/>
        <end position="308"/>
    </location>
</feature>
<evidence type="ECO:0000259" key="14">
    <source>
        <dbReference type="SMART" id="SM00968"/>
    </source>
</evidence>
<dbReference type="PIRSF" id="PIRSF005719">
    <property type="entry name" value="SMC"/>
    <property type="match status" value="1"/>
</dbReference>
<dbReference type="InterPro" id="IPR027417">
    <property type="entry name" value="P-loop_NTPase"/>
</dbReference>
<feature type="compositionally biased region" description="Acidic residues" evidence="13">
    <location>
        <begin position="1030"/>
        <end position="1056"/>
    </location>
</feature>
<evidence type="ECO:0000256" key="5">
    <source>
        <dbReference type="ARBA" id="ARBA00022776"/>
    </source>
</evidence>
<feature type="compositionally biased region" description="Acidic residues" evidence="13">
    <location>
        <begin position="1"/>
        <end position="24"/>
    </location>
</feature>